<evidence type="ECO:0000256" key="4">
    <source>
        <dbReference type="ARBA" id="ARBA00022723"/>
    </source>
</evidence>
<comment type="cofactor">
    <cofactor evidence="1">
        <name>[4Fe-4S] cluster</name>
        <dbReference type="ChEBI" id="CHEBI:49883"/>
    </cofactor>
</comment>
<evidence type="ECO:0000313" key="9">
    <source>
        <dbReference type="EMBL" id="TYL12666.1"/>
    </source>
</evidence>
<dbReference type="EMBL" id="CP017019">
    <property type="protein sequence ID" value="AOQ24565.1"/>
    <property type="molecule type" value="Genomic_DNA"/>
</dbReference>
<evidence type="ECO:0000256" key="1">
    <source>
        <dbReference type="ARBA" id="ARBA00001966"/>
    </source>
</evidence>
<reference evidence="9 11" key="2">
    <citation type="submission" date="2019-05" db="EMBL/GenBank/DDBJ databases">
        <title>Genome sequence of Moorella thermoacetica ATCC 33924.</title>
        <authorList>
            <person name="Poehlein A."/>
            <person name="Bengelsdorf F.R."/>
            <person name="Duerre P."/>
            <person name="Daniel R."/>
        </authorList>
    </citation>
    <scope>NUCLEOTIDE SEQUENCE [LARGE SCALE GENOMIC DNA]</scope>
    <source>
        <strain evidence="9 11">ATCC 33924</strain>
    </source>
</reference>
<protein>
    <submittedName>
        <fullName evidence="8">Dual-specificity RNA methyltransferase RlmN</fullName>
        <ecNumber evidence="8">2.1.1.-</ecNumber>
    </submittedName>
</protein>
<dbReference type="InterPro" id="IPR058240">
    <property type="entry name" value="rSAM_sf"/>
</dbReference>
<dbReference type="AlphaFoldDB" id="A0AAC9HIL6"/>
<dbReference type="CDD" id="cd01335">
    <property type="entry name" value="Radical_SAM"/>
    <property type="match status" value="1"/>
</dbReference>
<dbReference type="GO" id="GO:0051539">
    <property type="term" value="F:4 iron, 4 sulfur cluster binding"/>
    <property type="evidence" value="ECO:0007669"/>
    <property type="project" value="UniProtKB-KW"/>
</dbReference>
<keyword evidence="8" id="KW-0808">Transferase</keyword>
<evidence type="ECO:0000256" key="3">
    <source>
        <dbReference type="ARBA" id="ARBA00022691"/>
    </source>
</evidence>
<evidence type="ECO:0000256" key="6">
    <source>
        <dbReference type="ARBA" id="ARBA00023014"/>
    </source>
</evidence>
<dbReference type="PANTHER" id="PTHR30544">
    <property type="entry name" value="23S RRNA METHYLTRANSFERASE"/>
    <property type="match status" value="1"/>
</dbReference>
<evidence type="ECO:0000313" key="8">
    <source>
        <dbReference type="EMBL" id="AOQ24565.1"/>
    </source>
</evidence>
<sequence>MLQVVKHKSFGNGVVYHLQTPEGYPIETTDTFLPIETINAVGRKTNILPGKDFGSRADRWMIGVSVMSGCPVGCKFCATGSKFYRNLSAEEIVEQVEFIVNNNPQFNPQDSKEFKILFTRMGEPLLNIDNFCQAVQELHDRYPFAVKAISTVGVRNPYAVQRLFYLASEIPNIQFQISMHTTREDLRKELLGKVDKFSLAELADLVRTWRRIKNNKGRKVTLNFTLVKGYPLEVLILRQYFDPQDVFIKLSPLNENKYAGQNNLIGVIEEQNIL</sequence>
<organism evidence="8 10">
    <name type="scientific">Neomoorella thermoacetica</name>
    <name type="common">Clostridium thermoaceticum</name>
    <dbReference type="NCBI Taxonomy" id="1525"/>
    <lineage>
        <taxon>Bacteria</taxon>
        <taxon>Bacillati</taxon>
        <taxon>Bacillota</taxon>
        <taxon>Clostridia</taxon>
        <taxon>Neomoorellales</taxon>
        <taxon>Neomoorellaceae</taxon>
        <taxon>Neomoorella</taxon>
    </lineage>
</organism>
<dbReference type="InterPro" id="IPR007197">
    <property type="entry name" value="rSAM"/>
</dbReference>
<evidence type="ECO:0000313" key="10">
    <source>
        <dbReference type="Proteomes" id="UP000094598"/>
    </source>
</evidence>
<keyword evidence="4" id="KW-0479">Metal-binding</keyword>
<dbReference type="GO" id="GO:0046872">
    <property type="term" value="F:metal ion binding"/>
    <property type="evidence" value="ECO:0007669"/>
    <property type="project" value="UniProtKB-KW"/>
</dbReference>
<dbReference type="GO" id="GO:0030488">
    <property type="term" value="P:tRNA methylation"/>
    <property type="evidence" value="ECO:0007669"/>
    <property type="project" value="TreeGrafter"/>
</dbReference>
<dbReference type="PANTHER" id="PTHR30544:SF5">
    <property type="entry name" value="RADICAL SAM CORE DOMAIN-CONTAINING PROTEIN"/>
    <property type="match status" value="1"/>
</dbReference>
<evidence type="ECO:0000259" key="7">
    <source>
        <dbReference type="PROSITE" id="PS51918"/>
    </source>
</evidence>
<dbReference type="SFLD" id="SFLDS00029">
    <property type="entry name" value="Radical_SAM"/>
    <property type="match status" value="1"/>
</dbReference>
<keyword evidence="6" id="KW-0411">Iron-sulfur</keyword>
<keyword evidence="2" id="KW-0004">4Fe-4S</keyword>
<keyword evidence="8" id="KW-0489">Methyltransferase</keyword>
<dbReference type="GO" id="GO:0008168">
    <property type="term" value="F:methyltransferase activity"/>
    <property type="evidence" value="ECO:0007669"/>
    <property type="project" value="UniProtKB-KW"/>
</dbReference>
<evidence type="ECO:0000313" key="11">
    <source>
        <dbReference type="Proteomes" id="UP000322283"/>
    </source>
</evidence>
<dbReference type="SUPFAM" id="SSF102114">
    <property type="entry name" value="Radical SAM enzymes"/>
    <property type="match status" value="1"/>
</dbReference>
<gene>
    <name evidence="8" type="primary">rlmN_2</name>
    <name evidence="8" type="ORF">Maut_02135</name>
    <name evidence="9" type="ORF">MTAT_19080</name>
</gene>
<keyword evidence="11" id="KW-1185">Reference proteome</keyword>
<dbReference type="GO" id="GO:0070475">
    <property type="term" value="P:rRNA base methylation"/>
    <property type="evidence" value="ECO:0007669"/>
    <property type="project" value="TreeGrafter"/>
</dbReference>
<dbReference type="Proteomes" id="UP000322283">
    <property type="component" value="Unassembled WGS sequence"/>
</dbReference>
<dbReference type="Proteomes" id="UP000094598">
    <property type="component" value="Chromosome"/>
</dbReference>
<dbReference type="Pfam" id="PF04055">
    <property type="entry name" value="Radical_SAM"/>
    <property type="match status" value="1"/>
</dbReference>
<dbReference type="RefSeq" id="WP_069590268.1">
    <property type="nucleotide sequence ID" value="NZ_CP017019.1"/>
</dbReference>
<dbReference type="EC" id="2.1.1.-" evidence="8"/>
<feature type="domain" description="Radical SAM core" evidence="7">
    <location>
        <begin position="56"/>
        <end position="274"/>
    </location>
</feature>
<name>A0AAC9HIL6_NEOTH</name>
<dbReference type="Gene3D" id="3.20.20.70">
    <property type="entry name" value="Aldolase class I"/>
    <property type="match status" value="1"/>
</dbReference>
<keyword evidence="3" id="KW-0949">S-adenosyl-L-methionine</keyword>
<dbReference type="EMBL" id="VCDX01000006">
    <property type="protein sequence ID" value="TYL12666.1"/>
    <property type="molecule type" value="Genomic_DNA"/>
</dbReference>
<evidence type="ECO:0000256" key="5">
    <source>
        <dbReference type="ARBA" id="ARBA00023004"/>
    </source>
</evidence>
<accession>A0AAC9HIL6</accession>
<proteinExistence type="predicted"/>
<evidence type="ECO:0000256" key="2">
    <source>
        <dbReference type="ARBA" id="ARBA00022485"/>
    </source>
</evidence>
<reference evidence="8 10" key="1">
    <citation type="submission" date="2016-08" db="EMBL/GenBank/DDBJ databases">
        <title>Moorella thermoacetica DSM 103132.</title>
        <authorList>
            <person name="Jendresen C.B."/>
            <person name="Redl S.M."/>
            <person name="Jensen T.O."/>
            <person name="Nielsen A.T."/>
        </authorList>
    </citation>
    <scope>NUCLEOTIDE SEQUENCE [LARGE SCALE GENOMIC DNA]</scope>
    <source>
        <strain evidence="8 10">DSM 103132</strain>
    </source>
</reference>
<dbReference type="PROSITE" id="PS51918">
    <property type="entry name" value="RADICAL_SAM"/>
    <property type="match status" value="1"/>
</dbReference>
<dbReference type="InterPro" id="IPR040072">
    <property type="entry name" value="Methyltransferase_A"/>
</dbReference>
<dbReference type="InterPro" id="IPR013785">
    <property type="entry name" value="Aldolase_TIM"/>
</dbReference>
<keyword evidence="5" id="KW-0408">Iron</keyword>